<protein>
    <submittedName>
        <fullName evidence="2">Twin-arginine translocation pathway signal</fullName>
    </submittedName>
</protein>
<dbReference type="InterPro" id="IPR006311">
    <property type="entry name" value="TAT_signal"/>
</dbReference>
<dbReference type="OrthoDB" id="6385145at2"/>
<sequence>MKDLKITRRVFLGGLGASAIVVTAPVLASVVNADTGIQQVTKAGQFFTANELTVLVDVAEIMIPRTDTPGATDVHVMPVLDAMMLTWAGDSTKSQFKALVQQIEQLAKNSFEQEYIQLDQASRNLLISELDKRAFANTKTDLSENYREFKELVFHIYYTSEEANPDYKVIPGGYRGDITKLELIEINKRGYL</sequence>
<gene>
    <name evidence="2" type="ORF">DS2_15529</name>
</gene>
<evidence type="ECO:0000313" key="3">
    <source>
        <dbReference type="Proteomes" id="UP000019276"/>
    </source>
</evidence>
<proteinExistence type="predicted"/>
<keyword evidence="3" id="KW-1185">Reference proteome</keyword>
<dbReference type="RefSeq" id="WP_035015765.1">
    <property type="nucleotide sequence ID" value="NZ_ARZY01000036.1"/>
</dbReference>
<feature type="signal peptide" evidence="1">
    <location>
        <begin position="1"/>
        <end position="28"/>
    </location>
</feature>
<evidence type="ECO:0000256" key="1">
    <source>
        <dbReference type="SAM" id="SignalP"/>
    </source>
</evidence>
<reference evidence="2 3" key="1">
    <citation type="journal article" date="2014" name="Genome Announc.">
        <title>Draft Genome Sequence of the Agar-Degrading Bacterium Catenovulum sp. Strain DS-2, Isolated from Intestines of Haliotis diversicolor.</title>
        <authorList>
            <person name="Shan D."/>
            <person name="Li X."/>
            <person name="Gu Z."/>
            <person name="Wei G."/>
            <person name="Gao Z."/>
            <person name="Shao Z."/>
        </authorList>
    </citation>
    <scope>NUCLEOTIDE SEQUENCE [LARGE SCALE GENOMIC DNA]</scope>
    <source>
        <strain evidence="2 3">DS-2</strain>
    </source>
</reference>
<dbReference type="PROSITE" id="PS51318">
    <property type="entry name" value="TAT"/>
    <property type="match status" value="1"/>
</dbReference>
<dbReference type="STRING" id="1328313.DS2_15529"/>
<comment type="caution">
    <text evidence="2">The sequence shown here is derived from an EMBL/GenBank/DDBJ whole genome shotgun (WGS) entry which is preliminary data.</text>
</comment>
<dbReference type="AlphaFoldDB" id="W7QIQ4"/>
<feature type="chain" id="PRO_5004901345" evidence="1">
    <location>
        <begin position="29"/>
        <end position="192"/>
    </location>
</feature>
<name>W7QIQ4_9ALTE</name>
<dbReference type="Proteomes" id="UP000019276">
    <property type="component" value="Unassembled WGS sequence"/>
</dbReference>
<accession>W7QIQ4</accession>
<keyword evidence="1" id="KW-0732">Signal</keyword>
<dbReference type="EMBL" id="ARZY01000036">
    <property type="protein sequence ID" value="EWH08812.1"/>
    <property type="molecule type" value="Genomic_DNA"/>
</dbReference>
<evidence type="ECO:0000313" key="2">
    <source>
        <dbReference type="EMBL" id="EWH08812.1"/>
    </source>
</evidence>
<organism evidence="2 3">
    <name type="scientific">Catenovulum agarivorans DS-2</name>
    <dbReference type="NCBI Taxonomy" id="1328313"/>
    <lineage>
        <taxon>Bacteria</taxon>
        <taxon>Pseudomonadati</taxon>
        <taxon>Pseudomonadota</taxon>
        <taxon>Gammaproteobacteria</taxon>
        <taxon>Alteromonadales</taxon>
        <taxon>Alteromonadaceae</taxon>
        <taxon>Catenovulum</taxon>
    </lineage>
</organism>
<dbReference type="eggNOG" id="ENOG50314B9">
    <property type="taxonomic scope" value="Bacteria"/>
</dbReference>
<dbReference type="Pfam" id="PF13618">
    <property type="entry name" value="Gluconate_2-dh3"/>
    <property type="match status" value="1"/>
</dbReference>
<dbReference type="InterPro" id="IPR027056">
    <property type="entry name" value="Gluconate_2DH_su3"/>
</dbReference>